<keyword evidence="3" id="KW-1185">Reference proteome</keyword>
<dbReference type="AlphaFoldDB" id="A0A8H3HVD4"/>
<accession>A0A8H3HVD4</accession>
<comment type="caution">
    <text evidence="2">The sequence shown here is derived from an EMBL/GenBank/DDBJ whole genome shotgun (WGS) entry which is preliminary data.</text>
</comment>
<name>A0A8H3HVD4_9LECA</name>
<feature type="region of interest" description="Disordered" evidence="1">
    <location>
        <begin position="1"/>
        <end position="66"/>
    </location>
</feature>
<protein>
    <submittedName>
        <fullName evidence="2">Uncharacterized protein</fullName>
    </submittedName>
</protein>
<sequence>MNVPAKYEEVETVSQTAASTTATAAARTADDEYQLVPPRGYKRKATPSAKKQSNTTKRPVMDTGVLTPTVNEAGRIRRPTAKALAIYEDEGGDENENTMNISTD</sequence>
<gene>
    <name evidence="2" type="ORF">HETSPECPRED_003274</name>
</gene>
<dbReference type="Proteomes" id="UP000664521">
    <property type="component" value="Unassembled WGS sequence"/>
</dbReference>
<reference evidence="2" key="1">
    <citation type="submission" date="2021-03" db="EMBL/GenBank/DDBJ databases">
        <authorList>
            <person name="Tagirdzhanova G."/>
        </authorList>
    </citation>
    <scope>NUCLEOTIDE SEQUENCE</scope>
</reference>
<evidence type="ECO:0000256" key="1">
    <source>
        <dbReference type="SAM" id="MobiDB-lite"/>
    </source>
</evidence>
<evidence type="ECO:0000313" key="3">
    <source>
        <dbReference type="Proteomes" id="UP000664521"/>
    </source>
</evidence>
<feature type="compositionally biased region" description="Low complexity" evidence="1">
    <location>
        <begin position="16"/>
        <end position="27"/>
    </location>
</feature>
<dbReference type="EMBL" id="CAJPDS010000002">
    <property type="protein sequence ID" value="CAF9903967.1"/>
    <property type="molecule type" value="Genomic_DNA"/>
</dbReference>
<proteinExistence type="predicted"/>
<organism evidence="2 3">
    <name type="scientific">Heterodermia speciosa</name>
    <dbReference type="NCBI Taxonomy" id="116794"/>
    <lineage>
        <taxon>Eukaryota</taxon>
        <taxon>Fungi</taxon>
        <taxon>Dikarya</taxon>
        <taxon>Ascomycota</taxon>
        <taxon>Pezizomycotina</taxon>
        <taxon>Lecanoromycetes</taxon>
        <taxon>OSLEUM clade</taxon>
        <taxon>Lecanoromycetidae</taxon>
        <taxon>Caliciales</taxon>
        <taxon>Physciaceae</taxon>
        <taxon>Heterodermia</taxon>
    </lineage>
</organism>
<evidence type="ECO:0000313" key="2">
    <source>
        <dbReference type="EMBL" id="CAF9903967.1"/>
    </source>
</evidence>